<comment type="caution">
    <text evidence="2">The sequence shown here is derived from an EMBL/GenBank/DDBJ whole genome shotgun (WGS) entry which is preliminary data.</text>
</comment>
<feature type="region of interest" description="Disordered" evidence="1">
    <location>
        <begin position="1"/>
        <end position="28"/>
    </location>
</feature>
<evidence type="ECO:0000313" key="2">
    <source>
        <dbReference type="EMBL" id="KAJ1211687.1"/>
    </source>
</evidence>
<accession>A0AAV7WCH2</accession>
<organism evidence="2 3">
    <name type="scientific">Pleurodeles waltl</name>
    <name type="common">Iberian ribbed newt</name>
    <dbReference type="NCBI Taxonomy" id="8319"/>
    <lineage>
        <taxon>Eukaryota</taxon>
        <taxon>Metazoa</taxon>
        <taxon>Chordata</taxon>
        <taxon>Craniata</taxon>
        <taxon>Vertebrata</taxon>
        <taxon>Euteleostomi</taxon>
        <taxon>Amphibia</taxon>
        <taxon>Batrachia</taxon>
        <taxon>Caudata</taxon>
        <taxon>Salamandroidea</taxon>
        <taxon>Salamandridae</taxon>
        <taxon>Pleurodelinae</taxon>
        <taxon>Pleurodeles</taxon>
    </lineage>
</organism>
<dbReference type="AlphaFoldDB" id="A0AAV7WCH2"/>
<gene>
    <name evidence="2" type="ORF">NDU88_007044</name>
</gene>
<name>A0AAV7WCH2_PLEWA</name>
<reference evidence="2" key="1">
    <citation type="journal article" date="2022" name="bioRxiv">
        <title>Sequencing and chromosome-scale assembly of the giantPleurodeles waltlgenome.</title>
        <authorList>
            <person name="Brown T."/>
            <person name="Elewa A."/>
            <person name="Iarovenko S."/>
            <person name="Subramanian E."/>
            <person name="Araus A.J."/>
            <person name="Petzold A."/>
            <person name="Susuki M."/>
            <person name="Suzuki K.-i.T."/>
            <person name="Hayashi T."/>
            <person name="Toyoda A."/>
            <person name="Oliveira C."/>
            <person name="Osipova E."/>
            <person name="Leigh N.D."/>
            <person name="Simon A."/>
            <person name="Yun M.H."/>
        </authorList>
    </citation>
    <scope>NUCLEOTIDE SEQUENCE</scope>
    <source>
        <strain evidence="2">20211129_DDA</strain>
        <tissue evidence="2">Liver</tissue>
    </source>
</reference>
<protein>
    <submittedName>
        <fullName evidence="2">Uncharacterized protein</fullName>
    </submittedName>
</protein>
<dbReference type="Proteomes" id="UP001066276">
    <property type="component" value="Chromosome 1_2"/>
</dbReference>
<dbReference type="EMBL" id="JANPWB010000002">
    <property type="protein sequence ID" value="KAJ1211687.1"/>
    <property type="molecule type" value="Genomic_DNA"/>
</dbReference>
<proteinExistence type="predicted"/>
<evidence type="ECO:0000313" key="3">
    <source>
        <dbReference type="Proteomes" id="UP001066276"/>
    </source>
</evidence>
<evidence type="ECO:0000256" key="1">
    <source>
        <dbReference type="SAM" id="MobiDB-lite"/>
    </source>
</evidence>
<keyword evidence="3" id="KW-1185">Reference proteome</keyword>
<sequence length="95" mass="10478">MGHLRIPTGDAPQGLGHQLADVGFPPTTGSHTQHAHLECCLLGSAHSPPILHSSTWEQCETQRVHITALMTMKHSAPLHFKEHFYLDDDDGSNYL</sequence>